<comment type="caution">
    <text evidence="8">The sequence shown here is derived from an EMBL/GenBank/DDBJ whole genome shotgun (WGS) entry which is preliminary data.</text>
</comment>
<feature type="transmembrane region" description="Helical" evidence="6">
    <location>
        <begin position="218"/>
        <end position="236"/>
    </location>
</feature>
<dbReference type="InterPro" id="IPR018076">
    <property type="entry name" value="T2SS_GspF_dom"/>
</dbReference>
<organism evidence="8 9">
    <name type="scientific">Paenibacillus turicensis</name>
    <dbReference type="NCBI Taxonomy" id="160487"/>
    <lineage>
        <taxon>Bacteria</taxon>
        <taxon>Bacillati</taxon>
        <taxon>Bacillota</taxon>
        <taxon>Bacilli</taxon>
        <taxon>Bacillales</taxon>
        <taxon>Paenibacillaceae</taxon>
        <taxon>Paenibacillus</taxon>
    </lineage>
</organism>
<dbReference type="PANTHER" id="PTHR35007">
    <property type="entry name" value="INTEGRAL MEMBRANE PROTEIN-RELATED"/>
    <property type="match status" value="1"/>
</dbReference>
<protein>
    <submittedName>
        <fullName evidence="8">Tight adherence protein B</fullName>
    </submittedName>
</protein>
<feature type="transmembrane region" description="Helical" evidence="6">
    <location>
        <begin position="44"/>
        <end position="63"/>
    </location>
</feature>
<gene>
    <name evidence="8" type="ORF">J2Z32_000056</name>
</gene>
<evidence type="ECO:0000256" key="6">
    <source>
        <dbReference type="SAM" id="Phobius"/>
    </source>
</evidence>
<sequence length="276" mass="30576">MLQFSAKKRQYFRHIKTSSPSSSSASTATGLPDYTVHTLTTKQFIGAVFVGAILLVGVGYIFFHSIALSMILSIGAYKAPKLVSNYFLERRKNAISLQFKQALYSISSSLAAGRSVENGFLNAIEDLRLLYPGGDNDLIKELSIICTKMQYGQPIEEALQDFSRRAGNEEITNFAEVFTTCKRSGGDLVEIVRRTSTIITEKLEISQEIGVMIAQKRFEAKAMICAPIAFLIFMNVSSPDYMIPMHSGVGILMSAIALIILGICSWWMLKIMDIKL</sequence>
<dbReference type="EMBL" id="JAGGKG010000001">
    <property type="protein sequence ID" value="MBP1903444.1"/>
    <property type="molecule type" value="Genomic_DNA"/>
</dbReference>
<accession>A0ABS4FLI2</accession>
<evidence type="ECO:0000256" key="1">
    <source>
        <dbReference type="ARBA" id="ARBA00004651"/>
    </source>
</evidence>
<evidence type="ECO:0000256" key="5">
    <source>
        <dbReference type="ARBA" id="ARBA00023136"/>
    </source>
</evidence>
<evidence type="ECO:0000313" key="9">
    <source>
        <dbReference type="Proteomes" id="UP001519272"/>
    </source>
</evidence>
<proteinExistence type="predicted"/>
<evidence type="ECO:0000313" key="8">
    <source>
        <dbReference type="EMBL" id="MBP1903444.1"/>
    </source>
</evidence>
<feature type="domain" description="Type II secretion system protein GspF" evidence="7">
    <location>
        <begin position="105"/>
        <end position="234"/>
    </location>
</feature>
<keyword evidence="4 6" id="KW-1133">Transmembrane helix</keyword>
<evidence type="ECO:0000256" key="2">
    <source>
        <dbReference type="ARBA" id="ARBA00022475"/>
    </source>
</evidence>
<dbReference type="RefSeq" id="WP_210087155.1">
    <property type="nucleotide sequence ID" value="NZ_JAGGKG010000001.1"/>
</dbReference>
<comment type="subcellular location">
    <subcellularLocation>
        <location evidence="1">Cell membrane</location>
        <topology evidence="1">Multi-pass membrane protein</topology>
    </subcellularLocation>
</comment>
<keyword evidence="3 6" id="KW-0812">Transmembrane</keyword>
<reference evidence="8 9" key="1">
    <citation type="submission" date="2021-03" db="EMBL/GenBank/DDBJ databases">
        <title>Genomic Encyclopedia of Type Strains, Phase IV (KMG-IV): sequencing the most valuable type-strain genomes for metagenomic binning, comparative biology and taxonomic classification.</title>
        <authorList>
            <person name="Goeker M."/>
        </authorList>
    </citation>
    <scope>NUCLEOTIDE SEQUENCE [LARGE SCALE GENOMIC DNA]</scope>
    <source>
        <strain evidence="8 9">DSM 14349</strain>
    </source>
</reference>
<keyword evidence="5 6" id="KW-0472">Membrane</keyword>
<feature type="transmembrane region" description="Helical" evidence="6">
    <location>
        <begin position="248"/>
        <end position="269"/>
    </location>
</feature>
<name>A0ABS4FLI2_9BACL</name>
<dbReference type="Proteomes" id="UP001519272">
    <property type="component" value="Unassembled WGS sequence"/>
</dbReference>
<evidence type="ECO:0000259" key="7">
    <source>
        <dbReference type="Pfam" id="PF00482"/>
    </source>
</evidence>
<evidence type="ECO:0000256" key="3">
    <source>
        <dbReference type="ARBA" id="ARBA00022692"/>
    </source>
</evidence>
<dbReference type="Pfam" id="PF00482">
    <property type="entry name" value="T2SSF"/>
    <property type="match status" value="1"/>
</dbReference>
<keyword evidence="2" id="KW-1003">Cell membrane</keyword>
<keyword evidence="9" id="KW-1185">Reference proteome</keyword>
<evidence type="ECO:0000256" key="4">
    <source>
        <dbReference type="ARBA" id="ARBA00022989"/>
    </source>
</evidence>
<dbReference type="PANTHER" id="PTHR35007:SF1">
    <property type="entry name" value="PILUS ASSEMBLY PROTEIN"/>
    <property type="match status" value="1"/>
</dbReference>